<accession>A0ABP9P109</accession>
<evidence type="ECO:0000256" key="1">
    <source>
        <dbReference type="SAM" id="Phobius"/>
    </source>
</evidence>
<reference evidence="3" key="1">
    <citation type="journal article" date="2019" name="Int. J. Syst. Evol. Microbiol.">
        <title>The Global Catalogue of Microorganisms (GCM) 10K type strain sequencing project: providing services to taxonomists for standard genome sequencing and annotation.</title>
        <authorList>
            <consortium name="The Broad Institute Genomics Platform"/>
            <consortium name="The Broad Institute Genome Sequencing Center for Infectious Disease"/>
            <person name="Wu L."/>
            <person name="Ma J."/>
        </authorList>
    </citation>
    <scope>NUCLEOTIDE SEQUENCE [LARGE SCALE GENOMIC DNA]</scope>
    <source>
        <strain evidence="3">JCM 18302</strain>
    </source>
</reference>
<sequence length="191" mass="19134">MAMTTGPEFGVRLGRALLRRWPTVVGLLAAVGVLLAGADRMTVGLIVAVATTCYLAAAALRRAWVSWVAIPGSVVAIVLGGSLGQPPMTTLAVVAGVLVVVGLMARASRQVLTAQTAALLAYGALVVTGLAIAPTAGLVVVAGTLVAHAAWDAVHLQRKAVVSASLAEFCIVLDVLVGAAALLVLLAGGGW</sequence>
<protein>
    <submittedName>
        <fullName evidence="2">Uncharacterized protein</fullName>
    </submittedName>
</protein>
<feature type="transmembrane region" description="Helical" evidence="1">
    <location>
        <begin position="21"/>
        <end position="37"/>
    </location>
</feature>
<evidence type="ECO:0000313" key="2">
    <source>
        <dbReference type="EMBL" id="GAA5134566.1"/>
    </source>
</evidence>
<keyword evidence="1" id="KW-0472">Membrane</keyword>
<dbReference type="RefSeq" id="WP_345609978.1">
    <property type="nucleotide sequence ID" value="NZ_BAABJO010000030.1"/>
</dbReference>
<dbReference type="EMBL" id="BAABJO010000030">
    <property type="protein sequence ID" value="GAA5134566.1"/>
    <property type="molecule type" value="Genomic_DNA"/>
</dbReference>
<keyword evidence="1" id="KW-0812">Transmembrane</keyword>
<feature type="transmembrane region" description="Helical" evidence="1">
    <location>
        <begin position="90"/>
        <end position="107"/>
    </location>
</feature>
<comment type="caution">
    <text evidence="2">The sequence shown here is derived from an EMBL/GenBank/DDBJ whole genome shotgun (WGS) entry which is preliminary data.</text>
</comment>
<dbReference type="Proteomes" id="UP001500804">
    <property type="component" value="Unassembled WGS sequence"/>
</dbReference>
<organism evidence="2 3">
    <name type="scientific">Pseudonocardia adelaidensis</name>
    <dbReference type="NCBI Taxonomy" id="648754"/>
    <lineage>
        <taxon>Bacteria</taxon>
        <taxon>Bacillati</taxon>
        <taxon>Actinomycetota</taxon>
        <taxon>Actinomycetes</taxon>
        <taxon>Pseudonocardiales</taxon>
        <taxon>Pseudonocardiaceae</taxon>
        <taxon>Pseudonocardia</taxon>
    </lineage>
</organism>
<feature type="transmembrane region" description="Helical" evidence="1">
    <location>
        <begin position="166"/>
        <end position="187"/>
    </location>
</feature>
<gene>
    <name evidence="2" type="ORF">GCM10023320_62550</name>
</gene>
<proteinExistence type="predicted"/>
<feature type="transmembrane region" description="Helical" evidence="1">
    <location>
        <begin position="43"/>
        <end position="60"/>
    </location>
</feature>
<name>A0ABP9P109_9PSEU</name>
<keyword evidence="1" id="KW-1133">Transmembrane helix</keyword>
<keyword evidence="3" id="KW-1185">Reference proteome</keyword>
<feature type="transmembrane region" description="Helical" evidence="1">
    <location>
        <begin position="119"/>
        <end position="146"/>
    </location>
</feature>
<feature type="transmembrane region" description="Helical" evidence="1">
    <location>
        <begin position="67"/>
        <end position="84"/>
    </location>
</feature>
<evidence type="ECO:0000313" key="3">
    <source>
        <dbReference type="Proteomes" id="UP001500804"/>
    </source>
</evidence>